<feature type="transmembrane region" description="Helical" evidence="1">
    <location>
        <begin position="202"/>
        <end position="223"/>
    </location>
</feature>
<organism evidence="2 3">
    <name type="scientific">Marinoscillum luteum</name>
    <dbReference type="NCBI Taxonomy" id="861051"/>
    <lineage>
        <taxon>Bacteria</taxon>
        <taxon>Pseudomonadati</taxon>
        <taxon>Bacteroidota</taxon>
        <taxon>Cytophagia</taxon>
        <taxon>Cytophagales</taxon>
        <taxon>Reichenbachiellaceae</taxon>
        <taxon>Marinoscillum</taxon>
    </lineage>
</organism>
<name>A0ABW7N6S7_9BACT</name>
<feature type="transmembrane region" description="Helical" evidence="1">
    <location>
        <begin position="284"/>
        <end position="301"/>
    </location>
</feature>
<proteinExistence type="predicted"/>
<accession>A0ABW7N6S7</accession>
<feature type="transmembrane region" description="Helical" evidence="1">
    <location>
        <begin position="12"/>
        <end position="34"/>
    </location>
</feature>
<gene>
    <name evidence="2" type="ORF">ACHKAR_07610</name>
</gene>
<feature type="transmembrane region" description="Helical" evidence="1">
    <location>
        <begin position="332"/>
        <end position="350"/>
    </location>
</feature>
<keyword evidence="3" id="KW-1185">Reference proteome</keyword>
<protein>
    <recommendedName>
        <fullName evidence="4">Glycosyltransferase RgtA/B/C/D-like domain-containing protein</fullName>
    </recommendedName>
</protein>
<sequence length="458" mass="52551">MLQFFRINDPYRMIFVFLILVAIRVTWIIAGLPLSLPELKWLLVGERLSDGFTMYKDLYDHTGPLAAFIYKWLDFVFGRSRWVHLVVSTFLVTVQAGIFNRILLKNKAYDENSYVPAFLYIVLMSSVMDFFALSPQLMAITFILLSLNHIFRRIDNVVTDELFLLSGIYLGVATCFYLPAAVFFVIFLLSFILFSSAVPRRLLLLVYGAGVVFVVIWAYFFWFGAGRDFLGDFFVEGVSKARIFYVSFMELLGIGGFLLGVTLLSLTVLFSLRVTNYQQKMQQVMVSFMLAAFLVVLFSRDLMSADLIFFVPTTTFFLVHYFLGLRRKVWKVLMPYLMVIGLLVYPNVWLRNNPPSGLLVKPSEVKVPGNRLMGLGLDVADYQEYVLAGPFLDAEVSRKKMEDLHYYDEASGLFETLEQSAPDAIIDQWGDMAQIFERFPVFSAHYQETSPGVYLRVD</sequence>
<feature type="transmembrane region" description="Helical" evidence="1">
    <location>
        <begin position="115"/>
        <end position="147"/>
    </location>
</feature>
<dbReference type="EMBL" id="JBIPKE010000014">
    <property type="protein sequence ID" value="MFH6983298.1"/>
    <property type="molecule type" value="Genomic_DNA"/>
</dbReference>
<evidence type="ECO:0000256" key="1">
    <source>
        <dbReference type="SAM" id="Phobius"/>
    </source>
</evidence>
<dbReference type="RefSeq" id="WP_395416867.1">
    <property type="nucleotide sequence ID" value="NZ_JBIPKE010000014.1"/>
</dbReference>
<evidence type="ECO:0000313" key="3">
    <source>
        <dbReference type="Proteomes" id="UP001610063"/>
    </source>
</evidence>
<keyword evidence="1" id="KW-1133">Transmembrane helix</keyword>
<evidence type="ECO:0000313" key="2">
    <source>
        <dbReference type="EMBL" id="MFH6983298.1"/>
    </source>
</evidence>
<evidence type="ECO:0008006" key="4">
    <source>
        <dbReference type="Google" id="ProtNLM"/>
    </source>
</evidence>
<reference evidence="2 3" key="1">
    <citation type="journal article" date="2013" name="Int. J. Syst. Evol. Microbiol.">
        <title>Marinoscillum luteum sp. nov., isolated from marine sediment.</title>
        <authorList>
            <person name="Cha I.T."/>
            <person name="Park S.J."/>
            <person name="Kim S.J."/>
            <person name="Kim J.G."/>
            <person name="Jung M.Y."/>
            <person name="Shin K.S."/>
            <person name="Kwon K.K."/>
            <person name="Yang S.H."/>
            <person name="Seo Y.S."/>
            <person name="Rhee S.K."/>
        </authorList>
    </citation>
    <scope>NUCLEOTIDE SEQUENCE [LARGE SCALE GENOMIC DNA]</scope>
    <source>
        <strain evidence="2 3">KCTC 23939</strain>
    </source>
</reference>
<feature type="transmembrane region" description="Helical" evidence="1">
    <location>
        <begin position="307"/>
        <end position="325"/>
    </location>
</feature>
<feature type="transmembrane region" description="Helical" evidence="1">
    <location>
        <begin position="243"/>
        <end position="272"/>
    </location>
</feature>
<keyword evidence="1" id="KW-0812">Transmembrane</keyword>
<dbReference type="Proteomes" id="UP001610063">
    <property type="component" value="Unassembled WGS sequence"/>
</dbReference>
<feature type="transmembrane region" description="Helical" evidence="1">
    <location>
        <begin position="167"/>
        <end position="195"/>
    </location>
</feature>
<feature type="transmembrane region" description="Helical" evidence="1">
    <location>
        <begin position="82"/>
        <end position="103"/>
    </location>
</feature>
<comment type="caution">
    <text evidence="2">The sequence shown here is derived from an EMBL/GenBank/DDBJ whole genome shotgun (WGS) entry which is preliminary data.</text>
</comment>
<keyword evidence="1" id="KW-0472">Membrane</keyword>